<dbReference type="InParanoid" id="A0A165BH61"/>
<feature type="region of interest" description="Disordered" evidence="1">
    <location>
        <begin position="225"/>
        <end position="265"/>
    </location>
</feature>
<keyword evidence="4" id="KW-1185">Reference proteome</keyword>
<evidence type="ECO:0000256" key="1">
    <source>
        <dbReference type="SAM" id="MobiDB-lite"/>
    </source>
</evidence>
<organism evidence="3 4">
    <name type="scientific">Exidia glandulosa HHB12029</name>
    <dbReference type="NCBI Taxonomy" id="1314781"/>
    <lineage>
        <taxon>Eukaryota</taxon>
        <taxon>Fungi</taxon>
        <taxon>Dikarya</taxon>
        <taxon>Basidiomycota</taxon>
        <taxon>Agaricomycotina</taxon>
        <taxon>Agaricomycetes</taxon>
        <taxon>Auriculariales</taxon>
        <taxon>Exidiaceae</taxon>
        <taxon>Exidia</taxon>
    </lineage>
</organism>
<dbReference type="Proteomes" id="UP000077266">
    <property type="component" value="Unassembled WGS sequence"/>
</dbReference>
<evidence type="ECO:0000313" key="3">
    <source>
        <dbReference type="EMBL" id="KZV80637.1"/>
    </source>
</evidence>
<name>A0A165BH61_EXIGL</name>
<dbReference type="OrthoDB" id="5289249at2759"/>
<accession>A0A165BH61</accession>
<proteinExistence type="predicted"/>
<dbReference type="Pfam" id="PF24016">
    <property type="entry name" value="DUF7330"/>
    <property type="match status" value="1"/>
</dbReference>
<feature type="domain" description="DUF7330" evidence="2">
    <location>
        <begin position="41"/>
        <end position="224"/>
    </location>
</feature>
<dbReference type="AlphaFoldDB" id="A0A165BH61"/>
<dbReference type="STRING" id="1314781.A0A165BH61"/>
<feature type="region of interest" description="Disordered" evidence="1">
    <location>
        <begin position="1"/>
        <end position="34"/>
    </location>
</feature>
<feature type="compositionally biased region" description="Low complexity" evidence="1">
    <location>
        <begin position="16"/>
        <end position="34"/>
    </location>
</feature>
<dbReference type="EMBL" id="KV426462">
    <property type="protein sequence ID" value="KZV80637.1"/>
    <property type="molecule type" value="Genomic_DNA"/>
</dbReference>
<evidence type="ECO:0000259" key="2">
    <source>
        <dbReference type="Pfam" id="PF24016"/>
    </source>
</evidence>
<sequence length="265" mass="28292">MIVDKKPVTSDPPPYTSESGGAGPSTSTTTRTSPPEIAHCNLLCVERSNEKVNGSYVVDPSIAIPEQFLQPLREDEIADDGRRANLRLLSTDGRIDADVWLLDRSSEPDSKHPTPNRLVFQSTHGAVDIRLHDLGYKAPCNITVGSTYGATTVQLPRDYVGKVNIHYKHGSVAPLSPRVAMLSDVNGERKCFVGDLHSIGEDGWTGSSIDITSQHGKIKVTFAGDPAETKNTSSSGGVWSWLSGSRPPAPSSASSTPTTAGTSVR</sequence>
<gene>
    <name evidence="3" type="ORF">EXIGLDRAFT_732569</name>
</gene>
<evidence type="ECO:0000313" key="4">
    <source>
        <dbReference type="Proteomes" id="UP000077266"/>
    </source>
</evidence>
<dbReference type="InterPro" id="IPR055754">
    <property type="entry name" value="DUF7330"/>
</dbReference>
<feature type="compositionally biased region" description="Low complexity" evidence="1">
    <location>
        <begin position="233"/>
        <end position="265"/>
    </location>
</feature>
<protein>
    <recommendedName>
        <fullName evidence="2">DUF7330 domain-containing protein</fullName>
    </recommendedName>
</protein>
<reference evidence="3 4" key="1">
    <citation type="journal article" date="2016" name="Mol. Biol. Evol.">
        <title>Comparative Genomics of Early-Diverging Mushroom-Forming Fungi Provides Insights into the Origins of Lignocellulose Decay Capabilities.</title>
        <authorList>
            <person name="Nagy L.G."/>
            <person name="Riley R."/>
            <person name="Tritt A."/>
            <person name="Adam C."/>
            <person name="Daum C."/>
            <person name="Floudas D."/>
            <person name="Sun H."/>
            <person name="Yadav J.S."/>
            <person name="Pangilinan J."/>
            <person name="Larsson K.H."/>
            <person name="Matsuura K."/>
            <person name="Barry K."/>
            <person name="Labutti K."/>
            <person name="Kuo R."/>
            <person name="Ohm R.A."/>
            <person name="Bhattacharya S.S."/>
            <person name="Shirouzu T."/>
            <person name="Yoshinaga Y."/>
            <person name="Martin F.M."/>
            <person name="Grigoriev I.V."/>
            <person name="Hibbett D.S."/>
        </authorList>
    </citation>
    <scope>NUCLEOTIDE SEQUENCE [LARGE SCALE GENOMIC DNA]</scope>
    <source>
        <strain evidence="3 4">HHB12029</strain>
    </source>
</reference>